<evidence type="ECO:0000256" key="2">
    <source>
        <dbReference type="ARBA" id="ARBA00022692"/>
    </source>
</evidence>
<dbReference type="Pfam" id="PF01490">
    <property type="entry name" value="Aa_trans"/>
    <property type="match status" value="1"/>
</dbReference>
<evidence type="ECO:0000256" key="4">
    <source>
        <dbReference type="ARBA" id="ARBA00023136"/>
    </source>
</evidence>
<dbReference type="STRING" id="51028.A0A0N4VK83"/>
<reference evidence="7 8" key="2">
    <citation type="submission" date="2018-10" db="EMBL/GenBank/DDBJ databases">
        <authorList>
            <consortium name="Pathogen Informatics"/>
        </authorList>
    </citation>
    <scope>NUCLEOTIDE SEQUENCE [LARGE SCALE GENOMIC DNA]</scope>
</reference>
<feature type="transmembrane region" description="Helical" evidence="5">
    <location>
        <begin position="37"/>
        <end position="58"/>
    </location>
</feature>
<keyword evidence="8" id="KW-1185">Reference proteome</keyword>
<evidence type="ECO:0000256" key="1">
    <source>
        <dbReference type="ARBA" id="ARBA00004141"/>
    </source>
</evidence>
<evidence type="ECO:0000313" key="8">
    <source>
        <dbReference type="Proteomes" id="UP000274131"/>
    </source>
</evidence>
<feature type="transmembrane region" description="Helical" evidence="5">
    <location>
        <begin position="170"/>
        <end position="190"/>
    </location>
</feature>
<feature type="transmembrane region" description="Helical" evidence="5">
    <location>
        <begin position="125"/>
        <end position="149"/>
    </location>
</feature>
<dbReference type="InterPro" id="IPR013057">
    <property type="entry name" value="AA_transpt_TM"/>
</dbReference>
<protein>
    <submittedName>
        <fullName evidence="9">Aa_trans domain-containing protein</fullName>
    </submittedName>
</protein>
<dbReference type="EMBL" id="UXUI01010970">
    <property type="protein sequence ID" value="VDD95830.1"/>
    <property type="molecule type" value="Genomic_DNA"/>
</dbReference>
<evidence type="ECO:0000313" key="9">
    <source>
        <dbReference type="WBParaSite" id="EVEC_0001126501-mRNA-1"/>
    </source>
</evidence>
<comment type="subcellular location">
    <subcellularLocation>
        <location evidence="1">Membrane</location>
        <topology evidence="1">Multi-pass membrane protein</topology>
    </subcellularLocation>
</comment>
<feature type="transmembrane region" description="Helical" evidence="5">
    <location>
        <begin position="236"/>
        <end position="259"/>
    </location>
</feature>
<accession>A0A0N4VK83</accession>
<reference evidence="9" key="1">
    <citation type="submission" date="2017-02" db="UniProtKB">
        <authorList>
            <consortium name="WormBaseParasite"/>
        </authorList>
    </citation>
    <scope>IDENTIFICATION</scope>
</reference>
<evidence type="ECO:0000259" key="6">
    <source>
        <dbReference type="Pfam" id="PF01490"/>
    </source>
</evidence>
<feature type="transmembrane region" description="Helical" evidence="5">
    <location>
        <begin position="7"/>
        <end position="31"/>
    </location>
</feature>
<dbReference type="PANTHER" id="PTHR22950:SF343">
    <property type="entry name" value="AMINO ACID TRANSPORTER SKAT-1-RELATED"/>
    <property type="match status" value="1"/>
</dbReference>
<dbReference type="GO" id="GO:0015179">
    <property type="term" value="F:L-amino acid transmembrane transporter activity"/>
    <property type="evidence" value="ECO:0007669"/>
    <property type="project" value="TreeGrafter"/>
</dbReference>
<gene>
    <name evidence="7" type="ORF">EVEC_LOCUS10581</name>
</gene>
<evidence type="ECO:0000256" key="3">
    <source>
        <dbReference type="ARBA" id="ARBA00022989"/>
    </source>
</evidence>
<dbReference type="GO" id="GO:0005774">
    <property type="term" value="C:vacuolar membrane"/>
    <property type="evidence" value="ECO:0007669"/>
    <property type="project" value="TreeGrafter"/>
</dbReference>
<dbReference type="Proteomes" id="UP000274131">
    <property type="component" value="Unassembled WGS sequence"/>
</dbReference>
<feature type="domain" description="Amino acid transporter transmembrane" evidence="6">
    <location>
        <begin position="2"/>
        <end position="257"/>
    </location>
</feature>
<proteinExistence type="predicted"/>
<keyword evidence="2 5" id="KW-0812">Transmembrane</keyword>
<evidence type="ECO:0000313" key="7">
    <source>
        <dbReference type="EMBL" id="VDD95830.1"/>
    </source>
</evidence>
<dbReference type="WBParaSite" id="EVEC_0001126501-mRNA-1">
    <property type="protein sequence ID" value="EVEC_0001126501-mRNA-1"/>
    <property type="gene ID" value="EVEC_0001126501"/>
</dbReference>
<keyword evidence="4 5" id="KW-0472">Membrane</keyword>
<dbReference type="AlphaFoldDB" id="A0A0N4VK83"/>
<feature type="transmembrane region" description="Helical" evidence="5">
    <location>
        <begin position="79"/>
        <end position="105"/>
    </location>
</feature>
<organism evidence="9">
    <name type="scientific">Enterobius vermicularis</name>
    <name type="common">Human pinworm</name>
    <dbReference type="NCBI Taxonomy" id="51028"/>
    <lineage>
        <taxon>Eukaryota</taxon>
        <taxon>Metazoa</taxon>
        <taxon>Ecdysozoa</taxon>
        <taxon>Nematoda</taxon>
        <taxon>Chromadorea</taxon>
        <taxon>Rhabditida</taxon>
        <taxon>Spirurina</taxon>
        <taxon>Oxyuridomorpha</taxon>
        <taxon>Oxyuroidea</taxon>
        <taxon>Oxyuridae</taxon>
        <taxon>Enterobius</taxon>
    </lineage>
</organism>
<keyword evidence="3 5" id="KW-1133">Transmembrane helix</keyword>
<sequence length="272" mass="30640">MFTEMRVISVFAVISSIFFLLGTCVIMQYAIRQPTKWASLPVSGTFAGTIMFIGISMYSFEGQTMILPVENKLETPDDFLNNMGVLPTTMILCTVFMTAIGFYGYTAFGDDIAPAITMNVPRDGLYSTVNVFLMLQSMLGHSIAMYVILDMFFNGFRRKFTVRFPNCPKFIVDKGFRIFWVLITYLMAVSVPHLEIMIPLVGVSSGTLCALVYPPLFEMITFWSDWKVLLSLKKRILKISINIFVMGIGFFAIGAGLYANITAIYQQLYKTV</sequence>
<dbReference type="PANTHER" id="PTHR22950">
    <property type="entry name" value="AMINO ACID TRANSPORTER"/>
    <property type="match status" value="1"/>
</dbReference>
<dbReference type="OrthoDB" id="10264777at2759"/>
<evidence type="ECO:0000256" key="5">
    <source>
        <dbReference type="SAM" id="Phobius"/>
    </source>
</evidence>
<name>A0A0N4VK83_ENTVE</name>